<organism evidence="6 7">
    <name type="scientific">Catenulispora yoronensis</name>
    <dbReference type="NCBI Taxonomy" id="450799"/>
    <lineage>
        <taxon>Bacteria</taxon>
        <taxon>Bacillati</taxon>
        <taxon>Actinomycetota</taxon>
        <taxon>Actinomycetes</taxon>
        <taxon>Catenulisporales</taxon>
        <taxon>Catenulisporaceae</taxon>
        <taxon>Catenulispora</taxon>
    </lineage>
</organism>
<evidence type="ECO:0000256" key="4">
    <source>
        <dbReference type="ARBA" id="ARBA00023012"/>
    </source>
</evidence>
<gene>
    <name evidence="6" type="ORF">GCM10009839_53110</name>
</gene>
<evidence type="ECO:0000259" key="5">
    <source>
        <dbReference type="PROSITE" id="PS50109"/>
    </source>
</evidence>
<dbReference type="RefSeq" id="WP_344668374.1">
    <property type="nucleotide sequence ID" value="NZ_BAAAQN010000035.1"/>
</dbReference>
<dbReference type="EC" id="2.7.13.3" evidence="2"/>
<dbReference type="InterPro" id="IPR004358">
    <property type="entry name" value="Sig_transdc_His_kin-like_C"/>
</dbReference>
<name>A0ABP5GBD5_9ACTN</name>
<reference evidence="7" key="1">
    <citation type="journal article" date="2019" name="Int. J. Syst. Evol. Microbiol.">
        <title>The Global Catalogue of Microorganisms (GCM) 10K type strain sequencing project: providing services to taxonomists for standard genome sequencing and annotation.</title>
        <authorList>
            <consortium name="The Broad Institute Genomics Platform"/>
            <consortium name="The Broad Institute Genome Sequencing Center for Infectious Disease"/>
            <person name="Wu L."/>
            <person name="Ma J."/>
        </authorList>
    </citation>
    <scope>NUCLEOTIDE SEQUENCE [LARGE SCALE GENOMIC DNA]</scope>
    <source>
        <strain evidence="7">JCM 16014</strain>
    </source>
</reference>
<evidence type="ECO:0000313" key="6">
    <source>
        <dbReference type="EMBL" id="GAA2043329.1"/>
    </source>
</evidence>
<dbReference type="Proteomes" id="UP001500751">
    <property type="component" value="Unassembled WGS sequence"/>
</dbReference>
<dbReference type="InterPro" id="IPR050640">
    <property type="entry name" value="Bact_2-comp_sensor_kinase"/>
</dbReference>
<dbReference type="InterPro" id="IPR036890">
    <property type="entry name" value="HATPase_C_sf"/>
</dbReference>
<keyword evidence="3 6" id="KW-0418">Kinase</keyword>
<accession>A0ABP5GBD5</accession>
<keyword evidence="4" id="KW-0902">Two-component regulatory system</keyword>
<dbReference type="InterPro" id="IPR010559">
    <property type="entry name" value="Sig_transdc_His_kin_internal"/>
</dbReference>
<dbReference type="SUPFAM" id="SSF55874">
    <property type="entry name" value="ATPase domain of HSP90 chaperone/DNA topoisomerase II/histidine kinase"/>
    <property type="match status" value="1"/>
</dbReference>
<evidence type="ECO:0000256" key="3">
    <source>
        <dbReference type="ARBA" id="ARBA00022777"/>
    </source>
</evidence>
<evidence type="ECO:0000256" key="2">
    <source>
        <dbReference type="ARBA" id="ARBA00012438"/>
    </source>
</evidence>
<dbReference type="PANTHER" id="PTHR34220">
    <property type="entry name" value="SENSOR HISTIDINE KINASE YPDA"/>
    <property type="match status" value="1"/>
</dbReference>
<sequence length="407" mass="43666">MASNPATVGIVAALVAPAVAVSRAVQRHRLAGTSAERAAYAAMHAVALAGPPLRAGLTPDSTRRAARHLRPLLGTAALAFHDTDRILTWDGAGQHRHSQNSYELSVSALNAGDLKVLGPEEVHCGSESCVLRHAVFAPIIPPSSIGGIRNGGGSTAIGTLAVYSPSTSVALVRAVGEVAYWVATQIELAELDRSRARLMETELRALRAQISPHFIYNSLTAIASFTRTDPGHARELLLEFADFTRYSFRAHGEFTTLAEELRCVDRYLLLERARFGERLHVTLRIAPEVLPVEVPFLCVQPIVENAVRHGLEGKPGPGHVTITAEETRHDFRITVADDGVGITADVLHEALAPAEPGTRTSVGLSNVHERLRAVYGTSYGLLIDSRPGTGTTVVIRIPKKQGRQTTA</sequence>
<feature type="domain" description="Histidine kinase" evidence="5">
    <location>
        <begin position="302"/>
        <end position="401"/>
    </location>
</feature>
<dbReference type="InterPro" id="IPR003594">
    <property type="entry name" value="HATPase_dom"/>
</dbReference>
<evidence type="ECO:0000256" key="1">
    <source>
        <dbReference type="ARBA" id="ARBA00000085"/>
    </source>
</evidence>
<protein>
    <recommendedName>
        <fullName evidence="2">histidine kinase</fullName>
        <ecNumber evidence="2">2.7.13.3</ecNumber>
    </recommendedName>
</protein>
<dbReference type="Gene3D" id="3.30.565.10">
    <property type="entry name" value="Histidine kinase-like ATPase, C-terminal domain"/>
    <property type="match status" value="1"/>
</dbReference>
<dbReference type="PANTHER" id="PTHR34220:SF7">
    <property type="entry name" value="SENSOR HISTIDINE KINASE YPDA"/>
    <property type="match status" value="1"/>
</dbReference>
<keyword evidence="3 6" id="KW-0808">Transferase</keyword>
<comment type="caution">
    <text evidence="6">The sequence shown here is derived from an EMBL/GenBank/DDBJ whole genome shotgun (WGS) entry which is preliminary data.</text>
</comment>
<dbReference type="SMART" id="SM00387">
    <property type="entry name" value="HATPase_c"/>
    <property type="match status" value="1"/>
</dbReference>
<dbReference type="Pfam" id="PF06580">
    <property type="entry name" value="His_kinase"/>
    <property type="match status" value="1"/>
</dbReference>
<comment type="catalytic activity">
    <reaction evidence="1">
        <text>ATP + protein L-histidine = ADP + protein N-phospho-L-histidine.</text>
        <dbReference type="EC" id="2.7.13.3"/>
    </reaction>
</comment>
<keyword evidence="7" id="KW-1185">Reference proteome</keyword>
<dbReference type="PROSITE" id="PS50109">
    <property type="entry name" value="HIS_KIN"/>
    <property type="match status" value="1"/>
</dbReference>
<proteinExistence type="predicted"/>
<evidence type="ECO:0000313" key="7">
    <source>
        <dbReference type="Proteomes" id="UP001500751"/>
    </source>
</evidence>
<dbReference type="InterPro" id="IPR005467">
    <property type="entry name" value="His_kinase_dom"/>
</dbReference>
<dbReference type="PRINTS" id="PR00344">
    <property type="entry name" value="BCTRLSENSOR"/>
</dbReference>
<dbReference type="GO" id="GO:0016301">
    <property type="term" value="F:kinase activity"/>
    <property type="evidence" value="ECO:0007669"/>
    <property type="project" value="UniProtKB-KW"/>
</dbReference>
<dbReference type="Pfam" id="PF02518">
    <property type="entry name" value="HATPase_c"/>
    <property type="match status" value="1"/>
</dbReference>
<dbReference type="EMBL" id="BAAAQN010000035">
    <property type="protein sequence ID" value="GAA2043329.1"/>
    <property type="molecule type" value="Genomic_DNA"/>
</dbReference>